<reference evidence="6 7" key="2">
    <citation type="journal article" date="2017" name="Front. Plant Sci.">
        <title>Gene Classification and Mining of Molecular Markers Useful in Red Clover (Trifolium pratense) Breeding.</title>
        <authorList>
            <person name="Istvanek J."/>
            <person name="Dluhosova J."/>
            <person name="Dluhos P."/>
            <person name="Patkova L."/>
            <person name="Nedelnik J."/>
            <person name="Repkova J."/>
        </authorList>
    </citation>
    <scope>NUCLEOTIDE SEQUENCE [LARGE SCALE GENOMIC DNA]</scope>
    <source>
        <strain evidence="7">cv. Tatra</strain>
        <tissue evidence="6">Young leaves</tissue>
    </source>
</reference>
<proteinExistence type="inferred from homology"/>
<dbReference type="PANTHER" id="PTHR46159:SF6">
    <property type="entry name" value="OS12G0605300 PROTEIN"/>
    <property type="match status" value="1"/>
</dbReference>
<dbReference type="GO" id="GO:0005634">
    <property type="term" value="C:nucleus"/>
    <property type="evidence" value="ECO:0007669"/>
    <property type="project" value="UniProtKB-SubCell"/>
</dbReference>
<evidence type="ECO:0000313" key="6">
    <source>
        <dbReference type="EMBL" id="PNX84148.1"/>
    </source>
</evidence>
<feature type="domain" description="CRC" evidence="5">
    <location>
        <begin position="59"/>
        <end position="133"/>
    </location>
</feature>
<dbReference type="InterPro" id="IPR005172">
    <property type="entry name" value="CRC"/>
</dbReference>
<dbReference type="PROSITE" id="PS51634">
    <property type="entry name" value="CRC"/>
    <property type="match status" value="1"/>
</dbReference>
<evidence type="ECO:0000259" key="5">
    <source>
        <dbReference type="PROSITE" id="PS51634"/>
    </source>
</evidence>
<evidence type="ECO:0000256" key="4">
    <source>
        <dbReference type="SAM" id="MobiDB-lite"/>
    </source>
</evidence>
<comment type="subcellular location">
    <subcellularLocation>
        <location evidence="1">Nucleus</location>
    </subcellularLocation>
</comment>
<dbReference type="PANTHER" id="PTHR46159">
    <property type="entry name" value="PROTEIN TESMIN/TSO1-LIKE CXC 2"/>
    <property type="match status" value="1"/>
</dbReference>
<name>A0A2K3M034_TRIPR</name>
<evidence type="ECO:0000256" key="2">
    <source>
        <dbReference type="ARBA" id="ARBA00007267"/>
    </source>
</evidence>
<evidence type="ECO:0000313" key="7">
    <source>
        <dbReference type="Proteomes" id="UP000236291"/>
    </source>
</evidence>
<comment type="caution">
    <text evidence="6">The sequence shown here is derived from an EMBL/GenBank/DDBJ whole genome shotgun (WGS) entry which is preliminary data.</text>
</comment>
<sequence length="191" mass="21405">MQTVASSSKHDIEANPFEPIAASDRNQTRTNHANVALRNSNPIMRGVDEEMVGSNWRRKCRSCKCRKSSYCECFSAGVYCIGHCSCKDCLNNGDNEDTVLQARRKNYPKVEVRNENPASKLQKRGCNCNMSWCKNIHSRKDSTAETKSELEETEALLISRTLPSLPYLSMAKPRISFESTPTRSGGAGIRH</sequence>
<evidence type="ECO:0000256" key="1">
    <source>
        <dbReference type="ARBA" id="ARBA00004123"/>
    </source>
</evidence>
<accession>A0A2K3M034</accession>
<dbReference type="AlphaFoldDB" id="A0A2K3M034"/>
<evidence type="ECO:0000256" key="3">
    <source>
        <dbReference type="ARBA" id="ARBA00023242"/>
    </source>
</evidence>
<reference evidence="6 7" key="1">
    <citation type="journal article" date="2014" name="Am. J. Bot.">
        <title>Genome assembly and annotation for red clover (Trifolium pratense; Fabaceae).</title>
        <authorList>
            <person name="Istvanek J."/>
            <person name="Jaros M."/>
            <person name="Krenek A."/>
            <person name="Repkova J."/>
        </authorList>
    </citation>
    <scope>NUCLEOTIDE SEQUENCE [LARGE SCALE GENOMIC DNA]</scope>
    <source>
        <strain evidence="7">cv. Tatra</strain>
        <tissue evidence="6">Young leaves</tissue>
    </source>
</reference>
<dbReference type="Pfam" id="PF03638">
    <property type="entry name" value="TCR"/>
    <property type="match status" value="1"/>
</dbReference>
<dbReference type="GO" id="GO:0003700">
    <property type="term" value="F:DNA-binding transcription factor activity"/>
    <property type="evidence" value="ECO:0007669"/>
    <property type="project" value="InterPro"/>
</dbReference>
<feature type="region of interest" description="Disordered" evidence="4">
    <location>
        <begin position="1"/>
        <end position="29"/>
    </location>
</feature>
<dbReference type="STRING" id="57577.A0A2K3M034"/>
<keyword evidence="3" id="KW-0539">Nucleus</keyword>
<gene>
    <name evidence="6" type="ORF">L195_g040202</name>
</gene>
<dbReference type="EMBL" id="ASHM01045693">
    <property type="protein sequence ID" value="PNX84148.1"/>
    <property type="molecule type" value="Genomic_DNA"/>
</dbReference>
<dbReference type="SMART" id="SM01114">
    <property type="entry name" value="CXC"/>
    <property type="match status" value="1"/>
</dbReference>
<comment type="similarity">
    <text evidence="2">Belongs to the lin-54 family.</text>
</comment>
<dbReference type="InterPro" id="IPR044522">
    <property type="entry name" value="TSO1-like"/>
</dbReference>
<protein>
    <recommendedName>
        <fullName evidence="5">CRC domain-containing protein</fullName>
    </recommendedName>
</protein>
<organism evidence="6 7">
    <name type="scientific">Trifolium pratense</name>
    <name type="common">Red clover</name>
    <dbReference type="NCBI Taxonomy" id="57577"/>
    <lineage>
        <taxon>Eukaryota</taxon>
        <taxon>Viridiplantae</taxon>
        <taxon>Streptophyta</taxon>
        <taxon>Embryophyta</taxon>
        <taxon>Tracheophyta</taxon>
        <taxon>Spermatophyta</taxon>
        <taxon>Magnoliopsida</taxon>
        <taxon>eudicotyledons</taxon>
        <taxon>Gunneridae</taxon>
        <taxon>Pentapetalae</taxon>
        <taxon>rosids</taxon>
        <taxon>fabids</taxon>
        <taxon>Fabales</taxon>
        <taxon>Fabaceae</taxon>
        <taxon>Papilionoideae</taxon>
        <taxon>50 kb inversion clade</taxon>
        <taxon>NPAAA clade</taxon>
        <taxon>Hologalegina</taxon>
        <taxon>IRL clade</taxon>
        <taxon>Trifolieae</taxon>
        <taxon>Trifolium</taxon>
    </lineage>
</organism>
<dbReference type="InterPro" id="IPR033467">
    <property type="entry name" value="Tesmin/TSO1-like_CXC"/>
</dbReference>
<dbReference type="Proteomes" id="UP000236291">
    <property type="component" value="Unassembled WGS sequence"/>
</dbReference>